<evidence type="ECO:0000313" key="2">
    <source>
        <dbReference type="EMBL" id="TKI64612.1"/>
    </source>
</evidence>
<name>A0A4U2YV42_9ACTN</name>
<feature type="signal peptide" evidence="1">
    <location>
        <begin position="1"/>
        <end position="30"/>
    </location>
</feature>
<dbReference type="Gene3D" id="2.60.40.10">
    <property type="entry name" value="Immunoglobulins"/>
    <property type="match status" value="1"/>
</dbReference>
<keyword evidence="3" id="KW-1185">Reference proteome</keyword>
<proteinExistence type="predicted"/>
<organism evidence="2 3">
    <name type="scientific">Nocardioides jishulii</name>
    <dbReference type="NCBI Taxonomy" id="2575440"/>
    <lineage>
        <taxon>Bacteria</taxon>
        <taxon>Bacillati</taxon>
        <taxon>Actinomycetota</taxon>
        <taxon>Actinomycetes</taxon>
        <taxon>Propionibacteriales</taxon>
        <taxon>Nocardioidaceae</taxon>
        <taxon>Nocardioides</taxon>
    </lineage>
</organism>
<dbReference type="AlphaFoldDB" id="A0A4U2YV42"/>
<dbReference type="InterPro" id="IPR013783">
    <property type="entry name" value="Ig-like_fold"/>
</dbReference>
<dbReference type="RefSeq" id="WP_137065070.1">
    <property type="nucleotide sequence ID" value="NZ_CP040748.1"/>
</dbReference>
<dbReference type="InterPro" id="IPR022121">
    <property type="entry name" value="Peptidase_M73_camelysin"/>
</dbReference>
<evidence type="ECO:0000313" key="3">
    <source>
        <dbReference type="Proteomes" id="UP000307808"/>
    </source>
</evidence>
<accession>A0A4U2YV42</accession>
<reference evidence="2 3" key="1">
    <citation type="submission" date="2019-04" db="EMBL/GenBank/DDBJ databases">
        <authorList>
            <person name="Dong K."/>
        </authorList>
    </citation>
    <scope>NUCLEOTIDE SEQUENCE [LARGE SCALE GENOMIC DNA]</scope>
    <source>
        <strain evidence="3">dk3543</strain>
    </source>
</reference>
<sequence length="184" mass="18440">MNAATTATGTSRSKKVLIPLATLLAAGAIAVGSGATFTSTTGNTISAVTSGTLSQSNSKDGQAVFNLTDMKPGDTVTGSLTITNTGSLPAAFSLTEVTSSNSFDKDKLTLTIKTATGTPVFSGNFGDLEDGKKSALGTFAPAAATTYTFTVGLEASADNTQQGKTASAVYSWDSVQLAGENFAG</sequence>
<dbReference type="EMBL" id="SZPY01000001">
    <property type="protein sequence ID" value="TKI64612.1"/>
    <property type="molecule type" value="Genomic_DNA"/>
</dbReference>
<dbReference type="Pfam" id="PF12389">
    <property type="entry name" value="Peptidase_M73"/>
    <property type="match status" value="1"/>
</dbReference>
<feature type="chain" id="PRO_5038569063" description="Camelysin-like metallo-endopeptidase" evidence="1">
    <location>
        <begin position="31"/>
        <end position="184"/>
    </location>
</feature>
<dbReference type="GO" id="GO:0005975">
    <property type="term" value="P:carbohydrate metabolic process"/>
    <property type="evidence" value="ECO:0007669"/>
    <property type="project" value="UniProtKB-ARBA"/>
</dbReference>
<protein>
    <recommendedName>
        <fullName evidence="4">Camelysin-like metallo-endopeptidase</fullName>
    </recommendedName>
</protein>
<evidence type="ECO:0000256" key="1">
    <source>
        <dbReference type="SAM" id="SignalP"/>
    </source>
</evidence>
<keyword evidence="1" id="KW-0732">Signal</keyword>
<comment type="caution">
    <text evidence="2">The sequence shown here is derived from an EMBL/GenBank/DDBJ whole genome shotgun (WGS) entry which is preliminary data.</text>
</comment>
<dbReference type="OrthoDB" id="3784946at2"/>
<evidence type="ECO:0008006" key="4">
    <source>
        <dbReference type="Google" id="ProtNLM"/>
    </source>
</evidence>
<dbReference type="Proteomes" id="UP000307808">
    <property type="component" value="Unassembled WGS sequence"/>
</dbReference>
<gene>
    <name evidence="2" type="ORF">FC770_05690</name>
</gene>